<sequence length="106" mass="11665">MKRTVQLCWHANFVKVESNRSVPLDCERPKKPTQVNVQCLVSELASEIAVFAYHGSTKLNYYTSGISALANKVVSSVRAHATGNGNDKDTAVDVLWISLLPVKEYG</sequence>
<evidence type="ECO:0000313" key="2">
    <source>
        <dbReference type="Proteomes" id="UP000594638"/>
    </source>
</evidence>
<organism evidence="1 2">
    <name type="scientific">Olea europaea subsp. europaea</name>
    <dbReference type="NCBI Taxonomy" id="158383"/>
    <lineage>
        <taxon>Eukaryota</taxon>
        <taxon>Viridiplantae</taxon>
        <taxon>Streptophyta</taxon>
        <taxon>Embryophyta</taxon>
        <taxon>Tracheophyta</taxon>
        <taxon>Spermatophyta</taxon>
        <taxon>Magnoliopsida</taxon>
        <taxon>eudicotyledons</taxon>
        <taxon>Gunneridae</taxon>
        <taxon>Pentapetalae</taxon>
        <taxon>asterids</taxon>
        <taxon>lamiids</taxon>
        <taxon>Lamiales</taxon>
        <taxon>Oleaceae</taxon>
        <taxon>Oleeae</taxon>
        <taxon>Olea</taxon>
    </lineage>
</organism>
<keyword evidence="2" id="KW-1185">Reference proteome</keyword>
<accession>A0A8S0TZR3</accession>
<evidence type="ECO:0000313" key="1">
    <source>
        <dbReference type="EMBL" id="CAA3011660.1"/>
    </source>
</evidence>
<gene>
    <name evidence="1" type="ORF">OLEA9_A030253</name>
</gene>
<proteinExistence type="predicted"/>
<dbReference type="Gramene" id="OE9A030253T1">
    <property type="protein sequence ID" value="OE9A030253C1"/>
    <property type="gene ID" value="OE9A030253"/>
</dbReference>
<dbReference type="Proteomes" id="UP000594638">
    <property type="component" value="Unassembled WGS sequence"/>
</dbReference>
<reference evidence="1 2" key="1">
    <citation type="submission" date="2019-12" db="EMBL/GenBank/DDBJ databases">
        <authorList>
            <person name="Alioto T."/>
            <person name="Alioto T."/>
            <person name="Gomez Garrido J."/>
        </authorList>
    </citation>
    <scope>NUCLEOTIDE SEQUENCE [LARGE SCALE GENOMIC DNA]</scope>
</reference>
<name>A0A8S0TZR3_OLEEU</name>
<protein>
    <submittedName>
        <fullName evidence="1">Uncharacterized protein</fullName>
    </submittedName>
</protein>
<dbReference type="EMBL" id="CACTIH010007373">
    <property type="protein sequence ID" value="CAA3011660.1"/>
    <property type="molecule type" value="Genomic_DNA"/>
</dbReference>
<comment type="caution">
    <text evidence="1">The sequence shown here is derived from an EMBL/GenBank/DDBJ whole genome shotgun (WGS) entry which is preliminary data.</text>
</comment>
<dbReference type="AlphaFoldDB" id="A0A8S0TZR3"/>